<keyword evidence="3" id="KW-1185">Reference proteome</keyword>
<evidence type="ECO:0000313" key="3">
    <source>
        <dbReference type="Proteomes" id="UP000822688"/>
    </source>
</evidence>
<comment type="caution">
    <text evidence="2">The sequence shown here is derived from an EMBL/GenBank/DDBJ whole genome shotgun (WGS) entry which is preliminary data.</text>
</comment>
<keyword evidence="1" id="KW-0175">Coiled coil</keyword>
<accession>A0A8T0GAY3</accession>
<feature type="coiled-coil region" evidence="1">
    <location>
        <begin position="173"/>
        <end position="204"/>
    </location>
</feature>
<proteinExistence type="predicted"/>
<reference evidence="2" key="1">
    <citation type="submission" date="2020-06" db="EMBL/GenBank/DDBJ databases">
        <title>WGS assembly of Ceratodon purpureus strain R40.</title>
        <authorList>
            <person name="Carey S.B."/>
            <person name="Jenkins J."/>
            <person name="Shu S."/>
            <person name="Lovell J.T."/>
            <person name="Sreedasyam A."/>
            <person name="Maumus F."/>
            <person name="Tiley G.P."/>
            <person name="Fernandez-Pozo N."/>
            <person name="Barry K."/>
            <person name="Chen C."/>
            <person name="Wang M."/>
            <person name="Lipzen A."/>
            <person name="Daum C."/>
            <person name="Saski C.A."/>
            <person name="Payton A.C."/>
            <person name="Mcbreen J.C."/>
            <person name="Conrad R.E."/>
            <person name="Kollar L.M."/>
            <person name="Olsson S."/>
            <person name="Huttunen S."/>
            <person name="Landis J.B."/>
            <person name="Wickett N.J."/>
            <person name="Johnson M.G."/>
            <person name="Rensing S.A."/>
            <person name="Grimwood J."/>
            <person name="Schmutz J."/>
            <person name="Mcdaniel S.F."/>
        </authorList>
    </citation>
    <scope>NUCLEOTIDE SEQUENCE</scope>
    <source>
        <strain evidence="2">R40</strain>
    </source>
</reference>
<dbReference type="EMBL" id="CM026433">
    <property type="protein sequence ID" value="KAG0554442.1"/>
    <property type="molecule type" value="Genomic_DNA"/>
</dbReference>
<evidence type="ECO:0000256" key="1">
    <source>
        <dbReference type="SAM" id="Coils"/>
    </source>
</evidence>
<dbReference type="AlphaFoldDB" id="A0A8T0GAY3"/>
<organism evidence="2 3">
    <name type="scientific">Ceratodon purpureus</name>
    <name type="common">Fire moss</name>
    <name type="synonym">Dicranum purpureum</name>
    <dbReference type="NCBI Taxonomy" id="3225"/>
    <lineage>
        <taxon>Eukaryota</taxon>
        <taxon>Viridiplantae</taxon>
        <taxon>Streptophyta</taxon>
        <taxon>Embryophyta</taxon>
        <taxon>Bryophyta</taxon>
        <taxon>Bryophytina</taxon>
        <taxon>Bryopsida</taxon>
        <taxon>Dicranidae</taxon>
        <taxon>Pseudoditrichales</taxon>
        <taxon>Ditrichaceae</taxon>
        <taxon>Ceratodon</taxon>
    </lineage>
</organism>
<name>A0A8T0GAY3_CERPU</name>
<evidence type="ECO:0000313" key="2">
    <source>
        <dbReference type="EMBL" id="KAG0554442.1"/>
    </source>
</evidence>
<dbReference type="Proteomes" id="UP000822688">
    <property type="component" value="Chromosome 12"/>
</dbReference>
<sequence length="431" mass="47680">MLHLFMVYPDYLTADKSIGAGALPFLNTIPISFGEEFEVHKKSITWVWNMALEIVVYDPQAGEESESKGLVANLQTTTYGMLEFVSLMKSSYTDLPTSKAAIGKPASKVITALRAQMTNLLLLYNVHHLPLGLDNISIVEDTLHKYFLEKSFDRFKTMLPLLQRMLTSSAIRAEAVKDEYVRLASELKKTASEGKAKLRIVEQELDLKRARANCLKQSASDIKSSMGPVSAVSSAMGGAFLATLLEVSTLLAVSPATAAVMGAGVMGATLYQFANSIADNCEATENELLVVCGKLEQGLEGLRKINKHAISSFAEYINAAANFLDFIATKLKHLLPSDANVDDPDEILKLVHEDTKSDAHALVTVCKLFRACCVQIQVDIQVPSAFQTENTQSYVDEWINNSRQRTILRTYQEASQYWAHSVERRIIVREC</sequence>
<gene>
    <name evidence="2" type="ORF">KC19_12G092200</name>
</gene>
<protein>
    <submittedName>
        <fullName evidence="2">Uncharacterized protein</fullName>
    </submittedName>
</protein>